<evidence type="ECO:0008006" key="3">
    <source>
        <dbReference type="Google" id="ProtNLM"/>
    </source>
</evidence>
<evidence type="ECO:0000313" key="1">
    <source>
        <dbReference type="EMBL" id="ATB39446.1"/>
    </source>
</evidence>
<accession>A0A250J8C6</accession>
<gene>
    <name evidence="1" type="ORF">CYFUS_004890</name>
</gene>
<dbReference type="EMBL" id="CP022098">
    <property type="protein sequence ID" value="ATB39446.1"/>
    <property type="molecule type" value="Genomic_DNA"/>
</dbReference>
<dbReference type="RefSeq" id="WP_095987481.1">
    <property type="nucleotide sequence ID" value="NZ_CP022098.1"/>
</dbReference>
<name>A0A250J8C6_9BACT</name>
<sequence length="157" mass="17963">MPNDTPSPSLLVDDSLWPLLIVQPRGAVPLAHFEEYLVRRLTYLRRPEKHVVLFDMRHTPMLPSEIRQRQSEWLKQHAALIETQVLGHALVVTSPLLRLMLSTFHKVRPRNGRHLVTPHLNDAARWCLGVLEECGGNPPTRRIEAHFGLTPQGRQAT</sequence>
<dbReference type="KEGG" id="cfus:CYFUS_004890"/>
<protein>
    <recommendedName>
        <fullName evidence="3">STAS/SEC14 domain-containing protein</fullName>
    </recommendedName>
</protein>
<reference evidence="1 2" key="1">
    <citation type="submission" date="2017-06" db="EMBL/GenBank/DDBJ databases">
        <title>Sequencing and comparative analysis of myxobacterial genomes.</title>
        <authorList>
            <person name="Rupp O."/>
            <person name="Goesmann A."/>
            <person name="Sogaard-Andersen L."/>
        </authorList>
    </citation>
    <scope>NUCLEOTIDE SEQUENCE [LARGE SCALE GENOMIC DNA]</scope>
    <source>
        <strain evidence="1 2">DSM 52655</strain>
    </source>
</reference>
<dbReference type="Proteomes" id="UP000217257">
    <property type="component" value="Chromosome"/>
</dbReference>
<proteinExistence type="predicted"/>
<dbReference type="AlphaFoldDB" id="A0A250J8C6"/>
<evidence type="ECO:0000313" key="2">
    <source>
        <dbReference type="Proteomes" id="UP000217257"/>
    </source>
</evidence>
<organism evidence="1 2">
    <name type="scientific">Cystobacter fuscus</name>
    <dbReference type="NCBI Taxonomy" id="43"/>
    <lineage>
        <taxon>Bacteria</taxon>
        <taxon>Pseudomonadati</taxon>
        <taxon>Myxococcota</taxon>
        <taxon>Myxococcia</taxon>
        <taxon>Myxococcales</taxon>
        <taxon>Cystobacterineae</taxon>
        <taxon>Archangiaceae</taxon>
        <taxon>Cystobacter</taxon>
    </lineage>
</organism>